<evidence type="ECO:0000313" key="3">
    <source>
        <dbReference type="Proteomes" id="UP001589870"/>
    </source>
</evidence>
<dbReference type="RefSeq" id="WP_394303396.1">
    <property type="nucleotide sequence ID" value="NZ_JBHMQT010000055.1"/>
</dbReference>
<name>A0ABV6UB18_9ACTN</name>
<comment type="caution">
    <text evidence="2">The sequence shown here is derived from an EMBL/GenBank/DDBJ whole genome shotgun (WGS) entry which is preliminary data.</text>
</comment>
<reference evidence="2 3" key="1">
    <citation type="submission" date="2024-09" db="EMBL/GenBank/DDBJ databases">
        <authorList>
            <person name="Sun Q."/>
            <person name="Mori K."/>
        </authorList>
    </citation>
    <scope>NUCLEOTIDE SEQUENCE [LARGE SCALE GENOMIC DNA]</scope>
    <source>
        <strain evidence="2 3">TBRC 1851</strain>
    </source>
</reference>
<dbReference type="Proteomes" id="UP001589870">
    <property type="component" value="Unassembled WGS sequence"/>
</dbReference>
<feature type="transmembrane region" description="Helical" evidence="1">
    <location>
        <begin position="41"/>
        <end position="61"/>
    </location>
</feature>
<keyword evidence="1" id="KW-0812">Transmembrane</keyword>
<keyword evidence="1" id="KW-0472">Membrane</keyword>
<evidence type="ECO:0000256" key="1">
    <source>
        <dbReference type="SAM" id="Phobius"/>
    </source>
</evidence>
<dbReference type="EMBL" id="JBHMQT010000055">
    <property type="protein sequence ID" value="MFC0865366.1"/>
    <property type="molecule type" value="Genomic_DNA"/>
</dbReference>
<proteinExistence type="predicted"/>
<feature type="transmembrane region" description="Helical" evidence="1">
    <location>
        <begin position="12"/>
        <end position="35"/>
    </location>
</feature>
<keyword evidence="1" id="KW-1133">Transmembrane helix</keyword>
<organism evidence="2 3">
    <name type="scientific">Sphaerimonospora cavernae</name>
    <dbReference type="NCBI Taxonomy" id="1740611"/>
    <lineage>
        <taxon>Bacteria</taxon>
        <taxon>Bacillati</taxon>
        <taxon>Actinomycetota</taxon>
        <taxon>Actinomycetes</taxon>
        <taxon>Streptosporangiales</taxon>
        <taxon>Streptosporangiaceae</taxon>
        <taxon>Sphaerimonospora</taxon>
    </lineage>
</organism>
<keyword evidence="3" id="KW-1185">Reference proteome</keyword>
<protein>
    <recommendedName>
        <fullName evidence="4">Cell wall-active antibiotics response LiaF-like C-terminal domain-containing protein</fullName>
    </recommendedName>
</protein>
<sequence length="192" mass="19829">MVAVQQSSTGSIGLPVIGGTVIVTIGAGLLVATWFGRGAALVAAGTIVSLVLVAGSTMNGIPRKVGSFVWHPVGAVQIRDYAVSVGAGRLDLTDLALGPGARVRFNASVSVGQLTVIVPATARVEVHGYARLGEVKIDHRVEDGTGVRFDRVLEPEVTGMCDAPTIELHARAGIGDVEVRAVPCSRRSVVRS</sequence>
<accession>A0ABV6UB18</accession>
<gene>
    <name evidence="2" type="ORF">ACFHYQ_24030</name>
</gene>
<evidence type="ECO:0008006" key="4">
    <source>
        <dbReference type="Google" id="ProtNLM"/>
    </source>
</evidence>
<evidence type="ECO:0000313" key="2">
    <source>
        <dbReference type="EMBL" id="MFC0865366.1"/>
    </source>
</evidence>